<keyword evidence="2" id="KW-0285">Flavoprotein</keyword>
<keyword evidence="3 4" id="KW-0274">FAD</keyword>
<feature type="binding site" evidence="4">
    <location>
        <begin position="175"/>
        <end position="182"/>
    </location>
    <ligand>
        <name>NAD(+)</name>
        <dbReference type="ChEBI" id="CHEBI:57540"/>
    </ligand>
</feature>
<dbReference type="Pfam" id="PF07992">
    <property type="entry name" value="Pyr_redox_2"/>
    <property type="match status" value="1"/>
</dbReference>
<dbReference type="InterPro" id="IPR016156">
    <property type="entry name" value="FAD/NAD-linked_Rdtase_dimer_sf"/>
</dbReference>
<organism evidence="8 9">
    <name type="scientific">Bipolaricaulis sibiricus</name>
    <dbReference type="NCBI Taxonomy" id="2501609"/>
    <lineage>
        <taxon>Bacteria</taxon>
        <taxon>Candidatus Bipolaricaulota</taxon>
        <taxon>Candidatus Bipolaricaulia</taxon>
        <taxon>Candidatus Bipolaricaulales</taxon>
        <taxon>Candidatus Bipolaricaulaceae</taxon>
        <taxon>Candidatus Bipolaricaulis</taxon>
    </lineage>
</organism>
<dbReference type="PRINTS" id="PR00411">
    <property type="entry name" value="PNDRDTASEI"/>
</dbReference>
<evidence type="ECO:0000259" key="6">
    <source>
        <dbReference type="Pfam" id="PF02852"/>
    </source>
</evidence>
<dbReference type="InterPro" id="IPR004099">
    <property type="entry name" value="Pyr_nucl-diS_OxRdtase_dimer"/>
</dbReference>
<feature type="binding site" evidence="4">
    <location>
        <position position="51"/>
    </location>
    <ligand>
        <name>FAD</name>
        <dbReference type="ChEBI" id="CHEBI:57692"/>
    </ligand>
</feature>
<dbReference type="Pfam" id="PF02852">
    <property type="entry name" value="Pyr_redox_dim"/>
    <property type="match status" value="1"/>
</dbReference>
<evidence type="ECO:0000256" key="1">
    <source>
        <dbReference type="ARBA" id="ARBA00007532"/>
    </source>
</evidence>
<keyword evidence="4" id="KW-0547">Nucleotide-binding</keyword>
<dbReference type="AlphaFoldDB" id="A0A410FS77"/>
<evidence type="ECO:0000256" key="4">
    <source>
        <dbReference type="PIRSR" id="PIRSR000350-3"/>
    </source>
</evidence>
<reference evidence="9" key="1">
    <citation type="submission" date="2018-12" db="EMBL/GenBank/DDBJ databases">
        <title>Complete genome sequence of an uncultured bacterium of the candidate phylum Bipolaricaulota.</title>
        <authorList>
            <person name="Kadnikov V.V."/>
            <person name="Mardanov A.V."/>
            <person name="Beletsky A.V."/>
            <person name="Frank Y.A."/>
            <person name="Karnachuk O.V."/>
            <person name="Ravin N.V."/>
        </authorList>
    </citation>
    <scope>NUCLEOTIDE SEQUENCE [LARGE SCALE GENOMIC DNA]</scope>
</reference>
<feature type="domain" description="Pyridine nucleotide-disulphide oxidoreductase dimerisation" evidence="6">
    <location>
        <begin position="339"/>
        <end position="440"/>
    </location>
</feature>
<dbReference type="PRINTS" id="PR00368">
    <property type="entry name" value="FADPNR"/>
</dbReference>
<dbReference type="InterPro" id="IPR036188">
    <property type="entry name" value="FAD/NAD-bd_sf"/>
</dbReference>
<sequence length="469" mass="51103">MSERYDVAVIGLGPAGMAVSAMAAHMGLKVVGIERRALGGECMNTGCIPSKALLRMAHVRHLLARAADYALEGEADLVPVAPFERIAKHLSYIRDKKTTAMLDRVELVVGRGSAQFVDGHTLAVGDAQFKAKKIFICTGSLPAVPPIPGLDAVPYLTNDTLFALDRVPESLVVLGGGAIGCEMAQAFRRLGSAVSLVHMDAHLLPHGDPDAGAILEKQFTAEGIRVLNGRKIRAVEKTGGGIAVLTEAGERLEGAALLVAAGRRFDFGELHLDRAGVAHSPKGIVVNRYLQTSQKHIFAPGDANGTFLFSHAAMHQGMLAFMNSLVPGPVKFRWRRYVVPWTVFTDPPVAHVGMLERELKTRQIRYETIESRYEDYGAAIAERIAVGSVKAYVNRTGRVYGVRIVGEGAGEMIGEWGLLIQKRLRIHTIAFLQHAFPSMSFLTKRVGEGWLMNRTRGPGMRRMARWLCR</sequence>
<dbReference type="KEGG" id="bih:BIP78_0053"/>
<accession>A0A410FS77</accession>
<dbReference type="PANTHER" id="PTHR43014:SF2">
    <property type="entry name" value="MERCURIC REDUCTASE"/>
    <property type="match status" value="1"/>
</dbReference>
<dbReference type="Gene3D" id="3.30.390.30">
    <property type="match status" value="1"/>
</dbReference>
<dbReference type="PIRSF" id="PIRSF000350">
    <property type="entry name" value="Mercury_reductase_MerA"/>
    <property type="match status" value="1"/>
</dbReference>
<evidence type="ECO:0000259" key="7">
    <source>
        <dbReference type="Pfam" id="PF07992"/>
    </source>
</evidence>
<proteinExistence type="inferred from homology"/>
<name>A0A410FS77_BIPS1</name>
<feature type="binding site" evidence="4">
    <location>
        <position position="302"/>
    </location>
    <ligand>
        <name>FAD</name>
        <dbReference type="ChEBI" id="CHEBI:57692"/>
    </ligand>
</feature>
<evidence type="ECO:0000256" key="3">
    <source>
        <dbReference type="ARBA" id="ARBA00022827"/>
    </source>
</evidence>
<dbReference type="GO" id="GO:0003955">
    <property type="term" value="F:NAD(P)H dehydrogenase (quinone) activity"/>
    <property type="evidence" value="ECO:0007669"/>
    <property type="project" value="TreeGrafter"/>
</dbReference>
<dbReference type="InterPro" id="IPR001100">
    <property type="entry name" value="Pyr_nuc-diS_OxRdtase"/>
</dbReference>
<protein>
    <submittedName>
        <fullName evidence="8">Mercuric ion reductase</fullName>
    </submittedName>
</protein>
<feature type="domain" description="FAD/NAD(P)-binding" evidence="7">
    <location>
        <begin position="5"/>
        <end position="317"/>
    </location>
</feature>
<comment type="cofactor">
    <cofactor evidence="4">
        <name>FAD</name>
        <dbReference type="ChEBI" id="CHEBI:57692"/>
    </cofactor>
    <text evidence="4">Binds 1 FAD per subunit.</text>
</comment>
<dbReference type="SUPFAM" id="SSF55424">
    <property type="entry name" value="FAD/NAD-linked reductases, dimerisation (C-terminal) domain"/>
    <property type="match status" value="1"/>
</dbReference>
<dbReference type="InterPro" id="IPR023753">
    <property type="entry name" value="FAD/NAD-binding_dom"/>
</dbReference>
<feature type="disulfide bond" description="Redox-active" evidence="5">
    <location>
        <begin position="42"/>
        <end position="47"/>
    </location>
</feature>
<evidence type="ECO:0000313" key="9">
    <source>
        <dbReference type="Proteomes" id="UP000287233"/>
    </source>
</evidence>
<evidence type="ECO:0000256" key="5">
    <source>
        <dbReference type="PIRSR" id="PIRSR000350-4"/>
    </source>
</evidence>
<dbReference type="EMBL" id="CP034928">
    <property type="protein sequence ID" value="QAA75821.1"/>
    <property type="molecule type" value="Genomic_DNA"/>
</dbReference>
<comment type="similarity">
    <text evidence="1">Belongs to the class-I pyridine nucleotide-disulfide oxidoreductase family.</text>
</comment>
<dbReference type="Gene3D" id="3.50.50.60">
    <property type="entry name" value="FAD/NAD(P)-binding domain"/>
    <property type="match status" value="2"/>
</dbReference>
<dbReference type="Proteomes" id="UP000287233">
    <property type="component" value="Chromosome"/>
</dbReference>
<feature type="binding site" evidence="4">
    <location>
        <begin position="138"/>
        <end position="140"/>
    </location>
    <ligand>
        <name>FAD</name>
        <dbReference type="ChEBI" id="CHEBI:57692"/>
    </ligand>
</feature>
<keyword evidence="4" id="KW-0520">NAD</keyword>
<feature type="binding site" evidence="4">
    <location>
        <position position="262"/>
    </location>
    <ligand>
        <name>NAD(+)</name>
        <dbReference type="ChEBI" id="CHEBI:57540"/>
    </ligand>
</feature>
<dbReference type="GO" id="GO:0050660">
    <property type="term" value="F:flavin adenine dinucleotide binding"/>
    <property type="evidence" value="ECO:0007669"/>
    <property type="project" value="TreeGrafter"/>
</dbReference>
<evidence type="ECO:0000313" key="8">
    <source>
        <dbReference type="EMBL" id="QAA75821.1"/>
    </source>
</evidence>
<dbReference type="PANTHER" id="PTHR43014">
    <property type="entry name" value="MERCURIC REDUCTASE"/>
    <property type="match status" value="1"/>
</dbReference>
<evidence type="ECO:0000256" key="2">
    <source>
        <dbReference type="ARBA" id="ARBA00022630"/>
    </source>
</evidence>
<dbReference type="SUPFAM" id="SSF51905">
    <property type="entry name" value="FAD/NAD(P)-binding domain"/>
    <property type="match status" value="1"/>
</dbReference>
<gene>
    <name evidence="8" type="ORF">BIP78_0053</name>
</gene>